<dbReference type="SUPFAM" id="SSF52833">
    <property type="entry name" value="Thioredoxin-like"/>
    <property type="match status" value="1"/>
</dbReference>
<dbReference type="PANTHER" id="PTHR42852:SF13">
    <property type="entry name" value="PROTEIN DIPZ"/>
    <property type="match status" value="1"/>
</dbReference>
<evidence type="ECO:0000259" key="2">
    <source>
        <dbReference type="PROSITE" id="PS51352"/>
    </source>
</evidence>
<evidence type="ECO:0000313" key="3">
    <source>
        <dbReference type="EMBL" id="WEG35160.1"/>
    </source>
</evidence>
<dbReference type="InterPro" id="IPR036249">
    <property type="entry name" value="Thioredoxin-like_sf"/>
</dbReference>
<sequence>MNTFKKAVAITLTAACMLPCIACNRGTDLISIDKRNTQTTKAQAALHESQTPTTTAKEQKSLLEILPLQDEKGEKLNKKAFTGKNVYVIFWTTWCHYCKAELEDLKIISERYKEQENLTFLAVNVLDEKEEAGNAKKYFSEHGINIPLAFIKQSAASSLGISGYPFNLILNSAGNLHSLKYRDKRSIKYFFAADKEQIDGFIKQILEA</sequence>
<organism evidence="3 4">
    <name type="scientific">Amygdalobacter indicium</name>
    <dbReference type="NCBI Taxonomy" id="3029272"/>
    <lineage>
        <taxon>Bacteria</taxon>
        <taxon>Bacillati</taxon>
        <taxon>Bacillota</taxon>
        <taxon>Clostridia</taxon>
        <taxon>Eubacteriales</taxon>
        <taxon>Oscillospiraceae</taxon>
        <taxon>Amygdalobacter</taxon>
    </lineage>
</organism>
<evidence type="ECO:0000256" key="1">
    <source>
        <dbReference type="SAM" id="SignalP"/>
    </source>
</evidence>
<dbReference type="CDD" id="cd02966">
    <property type="entry name" value="TlpA_like_family"/>
    <property type="match status" value="1"/>
</dbReference>
<dbReference type="Gene3D" id="3.40.30.10">
    <property type="entry name" value="Glutaredoxin"/>
    <property type="match status" value="1"/>
</dbReference>
<name>A0ABY8C7V9_9FIRM</name>
<dbReference type="Proteomes" id="UP001220478">
    <property type="component" value="Chromosome"/>
</dbReference>
<dbReference type="InterPro" id="IPR000866">
    <property type="entry name" value="AhpC/TSA"/>
</dbReference>
<dbReference type="EMBL" id="CP118868">
    <property type="protein sequence ID" value="WEG35160.1"/>
    <property type="molecule type" value="Genomic_DNA"/>
</dbReference>
<reference evidence="3 4" key="1">
    <citation type="submission" date="2023-02" db="EMBL/GenBank/DDBJ databases">
        <title>Novel Oscillospiraceae bacterial genomes.</title>
        <authorList>
            <person name="Srinivasan S."/>
            <person name="Austin M.N."/>
            <person name="Fiedler T.L."/>
            <person name="Strenk S.M."/>
            <person name="Agnew K.J."/>
            <person name="Nagana Gowda G.A."/>
            <person name="Raftery D."/>
            <person name="Beamer M.A."/>
            <person name="Achilles S.L."/>
            <person name="Wiesenfeld H.C."/>
            <person name="Fredricks D.N."/>
            <person name="Hillier S.L."/>
        </authorList>
    </citation>
    <scope>NUCLEOTIDE SEQUENCE [LARGE SCALE GENOMIC DNA]</scope>
    <source>
        <strain evidence="3 4">CHIC02 1186E3-8</strain>
    </source>
</reference>
<protein>
    <submittedName>
        <fullName evidence="3">TlpA disulfide reductase family protein</fullName>
    </submittedName>
</protein>
<feature type="signal peptide" evidence="1">
    <location>
        <begin position="1"/>
        <end position="22"/>
    </location>
</feature>
<dbReference type="PANTHER" id="PTHR42852">
    <property type="entry name" value="THIOL:DISULFIDE INTERCHANGE PROTEIN DSBE"/>
    <property type="match status" value="1"/>
</dbReference>
<evidence type="ECO:0000313" key="4">
    <source>
        <dbReference type="Proteomes" id="UP001220478"/>
    </source>
</evidence>
<feature type="chain" id="PRO_5046959290" evidence="1">
    <location>
        <begin position="23"/>
        <end position="208"/>
    </location>
</feature>
<dbReference type="Pfam" id="PF00578">
    <property type="entry name" value="AhpC-TSA"/>
    <property type="match status" value="1"/>
</dbReference>
<dbReference type="InterPro" id="IPR013766">
    <property type="entry name" value="Thioredoxin_domain"/>
</dbReference>
<keyword evidence="1" id="KW-0732">Signal</keyword>
<gene>
    <name evidence="3" type="ORF">PYS61_04295</name>
</gene>
<proteinExistence type="predicted"/>
<dbReference type="RefSeq" id="WP_315570560.1">
    <property type="nucleotide sequence ID" value="NZ_CP118866.1"/>
</dbReference>
<feature type="domain" description="Thioredoxin" evidence="2">
    <location>
        <begin position="40"/>
        <end position="207"/>
    </location>
</feature>
<keyword evidence="4" id="KW-1185">Reference proteome</keyword>
<accession>A0ABY8C7V9</accession>
<dbReference type="InterPro" id="IPR050553">
    <property type="entry name" value="Thioredoxin_ResA/DsbE_sf"/>
</dbReference>
<dbReference type="PROSITE" id="PS51352">
    <property type="entry name" value="THIOREDOXIN_2"/>
    <property type="match status" value="1"/>
</dbReference>